<dbReference type="PANTHER" id="PTHR30164:SF2">
    <property type="entry name" value="PROTEIN MTFA"/>
    <property type="match status" value="1"/>
</dbReference>
<dbReference type="PANTHER" id="PTHR30164">
    <property type="entry name" value="MTFA PEPTIDASE"/>
    <property type="match status" value="1"/>
</dbReference>
<dbReference type="CDD" id="cd20169">
    <property type="entry name" value="Peptidase_M90_mtfA"/>
    <property type="match status" value="1"/>
</dbReference>
<proteinExistence type="predicted"/>
<dbReference type="InterPro" id="IPR010384">
    <property type="entry name" value="MtfA_fam"/>
</dbReference>
<sequence>MFGFKTWRRKRWAGQSFPESWQAVLLRNVPYVSHLPAELQEKLQGLVQVFLHEKHFEGCAGLEMTDEIRVTIAAQASILLLGIEDLTYFYNDLRSVLVYPEPYVVKIKNRHSSFFVQEGFQQRRGEAWERGHVVLAWDEVRKGASDIHDGENLVFHEFAHQLDYEYGATDQIEQDHDESHYLSWARVVGGEYQKFLHAIEQNQQTLIDAYGATSPAEFFAVITEAFFEKPVELRHKHPELYRQLQEFYRQDPASYLSA</sequence>
<dbReference type="RefSeq" id="WP_142712677.1">
    <property type="nucleotide sequence ID" value="NZ_FXTH01000001.1"/>
</dbReference>
<dbReference type="Gene3D" id="1.10.472.150">
    <property type="entry name" value="Glucose-regulated metallo-peptidase M90, N-terminal domain"/>
    <property type="match status" value="1"/>
</dbReference>
<dbReference type="Pfam" id="PF06167">
    <property type="entry name" value="Peptidase_M90"/>
    <property type="match status" value="1"/>
</dbReference>
<name>A0A521AM34_9BACT</name>
<reference evidence="1 2" key="1">
    <citation type="submission" date="2017-05" db="EMBL/GenBank/DDBJ databases">
        <authorList>
            <person name="Varghese N."/>
            <person name="Submissions S."/>
        </authorList>
    </citation>
    <scope>NUCLEOTIDE SEQUENCE [LARGE SCALE GENOMIC DNA]</scope>
    <source>
        <strain evidence="1 2">DSM 21194</strain>
    </source>
</reference>
<dbReference type="EMBL" id="FXTH01000001">
    <property type="protein sequence ID" value="SMO35888.1"/>
    <property type="molecule type" value="Genomic_DNA"/>
</dbReference>
<dbReference type="GO" id="GO:0004177">
    <property type="term" value="F:aminopeptidase activity"/>
    <property type="evidence" value="ECO:0007669"/>
    <property type="project" value="TreeGrafter"/>
</dbReference>
<dbReference type="Proteomes" id="UP000317593">
    <property type="component" value="Unassembled WGS sequence"/>
</dbReference>
<organism evidence="1 2">
    <name type="scientific">Fodinibius sediminis</name>
    <dbReference type="NCBI Taxonomy" id="1214077"/>
    <lineage>
        <taxon>Bacteria</taxon>
        <taxon>Pseudomonadati</taxon>
        <taxon>Balneolota</taxon>
        <taxon>Balneolia</taxon>
        <taxon>Balneolales</taxon>
        <taxon>Balneolaceae</taxon>
        <taxon>Fodinibius</taxon>
    </lineage>
</organism>
<dbReference type="AlphaFoldDB" id="A0A521AM34"/>
<dbReference type="InterPro" id="IPR024079">
    <property type="entry name" value="MetalloPept_cat_dom_sf"/>
</dbReference>
<dbReference type="SUPFAM" id="SSF55486">
    <property type="entry name" value="Metalloproteases ('zincins'), catalytic domain"/>
    <property type="match status" value="1"/>
</dbReference>
<evidence type="ECO:0000313" key="2">
    <source>
        <dbReference type="Proteomes" id="UP000317593"/>
    </source>
</evidence>
<evidence type="ECO:0000313" key="1">
    <source>
        <dbReference type="EMBL" id="SMO35888.1"/>
    </source>
</evidence>
<accession>A0A521AM34</accession>
<dbReference type="GO" id="GO:0008237">
    <property type="term" value="F:metallopeptidase activity"/>
    <property type="evidence" value="ECO:0007669"/>
    <property type="project" value="InterPro"/>
</dbReference>
<protein>
    <recommendedName>
        <fullName evidence="3">Zinc-dependent peptidase</fullName>
    </recommendedName>
</protein>
<dbReference type="OrthoDB" id="9786424at2"/>
<gene>
    <name evidence="1" type="ORF">SAMN06265218_101212</name>
</gene>
<dbReference type="InterPro" id="IPR042252">
    <property type="entry name" value="MtfA_N"/>
</dbReference>
<evidence type="ECO:0008006" key="3">
    <source>
        <dbReference type="Google" id="ProtNLM"/>
    </source>
</evidence>
<dbReference type="Gene3D" id="3.40.390.10">
    <property type="entry name" value="Collagenase (Catalytic Domain)"/>
    <property type="match status" value="1"/>
</dbReference>
<dbReference type="GO" id="GO:0005829">
    <property type="term" value="C:cytosol"/>
    <property type="evidence" value="ECO:0007669"/>
    <property type="project" value="TreeGrafter"/>
</dbReference>
<keyword evidence="2" id="KW-1185">Reference proteome</keyword>